<evidence type="ECO:0000256" key="1">
    <source>
        <dbReference type="SAM" id="Phobius"/>
    </source>
</evidence>
<evidence type="ECO:0000313" key="2">
    <source>
        <dbReference type="EMBL" id="MCR1822413.1"/>
    </source>
</evidence>
<organism evidence="2 3">
    <name type="scientific">Terrisporobacter muris</name>
    <dbReference type="NCBI Taxonomy" id="2963284"/>
    <lineage>
        <taxon>Bacteria</taxon>
        <taxon>Bacillati</taxon>
        <taxon>Bacillota</taxon>
        <taxon>Clostridia</taxon>
        <taxon>Peptostreptococcales</taxon>
        <taxon>Peptostreptococcaceae</taxon>
        <taxon>Terrisporobacter</taxon>
    </lineage>
</organism>
<evidence type="ECO:0000313" key="3">
    <source>
        <dbReference type="Proteomes" id="UP001140817"/>
    </source>
</evidence>
<gene>
    <name evidence="2" type="ORF">NSA58_06405</name>
</gene>
<dbReference type="AlphaFoldDB" id="A0A9X2MA64"/>
<proteinExistence type="predicted"/>
<comment type="caution">
    <text evidence="2">The sequence shown here is derived from an EMBL/GenBank/DDBJ whole genome shotgun (WGS) entry which is preliminary data.</text>
</comment>
<name>A0A9X2MA64_9FIRM</name>
<sequence>MNNIEITKREIIAAVSILAIMLIVGILISGKVNEYHQDQNVKYNKAFKISKNKDLFVYAMKTNVGNSFVEGTIKAVEPVTHKDIKGKYLELERVKEKYTMHTRTVTTTVNGKKHTRIETYWTWDRVDSDTYRAKEVAFLGKTFESSKFNLPETSYIDTIGGGYHIRYKYYGLEQEFNATIFGSLKNNTIEGKNIAVYKNETITEILEELTSNTLIIIFWIIWIIATGIVIYAFIALDNDWLNKNR</sequence>
<keyword evidence="1" id="KW-1133">Transmembrane helix</keyword>
<keyword evidence="1" id="KW-0472">Membrane</keyword>
<dbReference type="RefSeq" id="WP_257560270.1">
    <property type="nucleotide sequence ID" value="NZ_JANKBY010000055.1"/>
</dbReference>
<keyword evidence="3" id="KW-1185">Reference proteome</keyword>
<dbReference type="Proteomes" id="UP001140817">
    <property type="component" value="Unassembled WGS sequence"/>
</dbReference>
<keyword evidence="1" id="KW-0812">Transmembrane</keyword>
<dbReference type="EMBL" id="JANKBY010000055">
    <property type="protein sequence ID" value="MCR1822413.1"/>
    <property type="molecule type" value="Genomic_DNA"/>
</dbReference>
<reference evidence="2" key="1">
    <citation type="submission" date="2022-07" db="EMBL/GenBank/DDBJ databases">
        <title>Enhanced cultured diversity of the mouse gut microbiota enables custom-made synthetic communities.</title>
        <authorList>
            <person name="Afrizal A."/>
        </authorList>
    </citation>
    <scope>NUCLEOTIDE SEQUENCE</scope>
    <source>
        <strain evidence="2">DSM 29186</strain>
    </source>
</reference>
<accession>A0A9X2MA64</accession>
<feature type="transmembrane region" description="Helical" evidence="1">
    <location>
        <begin position="12"/>
        <end position="30"/>
    </location>
</feature>
<protein>
    <submittedName>
        <fullName evidence="2">Uncharacterized protein</fullName>
    </submittedName>
</protein>
<feature type="transmembrane region" description="Helical" evidence="1">
    <location>
        <begin position="214"/>
        <end position="236"/>
    </location>
</feature>